<dbReference type="InterPro" id="IPR038218">
    <property type="entry name" value="YuzD-like_sp"/>
</dbReference>
<keyword evidence="2" id="KW-1185">Reference proteome</keyword>
<proteinExistence type="predicted"/>
<dbReference type="Proteomes" id="UP001597519">
    <property type="component" value="Unassembled WGS sequence"/>
</dbReference>
<dbReference type="RefSeq" id="WP_377772790.1">
    <property type="nucleotide sequence ID" value="NZ_JBHUOQ010000001.1"/>
</dbReference>
<dbReference type="Pfam" id="PF07315">
    <property type="entry name" value="DUF1462"/>
    <property type="match status" value="1"/>
</dbReference>
<dbReference type="EMBL" id="JBHUOQ010000001">
    <property type="protein sequence ID" value="MFD2830143.1"/>
    <property type="molecule type" value="Genomic_DNA"/>
</dbReference>
<organism evidence="1 2">
    <name type="scientific">Corticicoccus populi</name>
    <dbReference type="NCBI Taxonomy" id="1812821"/>
    <lineage>
        <taxon>Bacteria</taxon>
        <taxon>Bacillati</taxon>
        <taxon>Bacillota</taxon>
        <taxon>Bacilli</taxon>
        <taxon>Bacillales</taxon>
        <taxon>Staphylococcaceae</taxon>
        <taxon>Corticicoccus</taxon>
    </lineage>
</organism>
<dbReference type="InterPro" id="IPR009190">
    <property type="entry name" value="DUF1462"/>
</dbReference>
<dbReference type="Gene3D" id="3.40.30.30">
    <property type="entry name" value="Hypothetical protein sa0798"/>
    <property type="match status" value="1"/>
</dbReference>
<name>A0ABW5WY51_9STAP</name>
<dbReference type="InterPro" id="IPR036249">
    <property type="entry name" value="Thioredoxin-like_sf"/>
</dbReference>
<reference evidence="2" key="1">
    <citation type="journal article" date="2019" name="Int. J. Syst. Evol. Microbiol.">
        <title>The Global Catalogue of Microorganisms (GCM) 10K type strain sequencing project: providing services to taxonomists for standard genome sequencing and annotation.</title>
        <authorList>
            <consortium name="The Broad Institute Genomics Platform"/>
            <consortium name="The Broad Institute Genome Sequencing Center for Infectious Disease"/>
            <person name="Wu L."/>
            <person name="Ma J."/>
        </authorList>
    </citation>
    <scope>NUCLEOTIDE SEQUENCE [LARGE SCALE GENOMIC DNA]</scope>
    <source>
        <strain evidence="2">KCTC 33575</strain>
    </source>
</reference>
<gene>
    <name evidence="1" type="ORF">ACFSX4_06630</name>
</gene>
<accession>A0ABW5WY51</accession>
<evidence type="ECO:0000313" key="1">
    <source>
        <dbReference type="EMBL" id="MFD2830143.1"/>
    </source>
</evidence>
<dbReference type="SUPFAM" id="SSF52833">
    <property type="entry name" value="Thioredoxin-like"/>
    <property type="match status" value="1"/>
</dbReference>
<protein>
    <submittedName>
        <fullName evidence="1">YuzD family protein</fullName>
    </submittedName>
</protein>
<sequence length="107" mass="12635">MKYVVNVYGRETVCASCVNAPGSQETYEWLEALLTRKYPDRTFNFNYIDLDHTENLSDFDESIIEQINEDELFYPLVAINDEVLQDGYVQIKPIQKWLDRTENEMQT</sequence>
<evidence type="ECO:0000313" key="2">
    <source>
        <dbReference type="Proteomes" id="UP001597519"/>
    </source>
</evidence>
<comment type="caution">
    <text evidence="1">The sequence shown here is derived from an EMBL/GenBank/DDBJ whole genome shotgun (WGS) entry which is preliminary data.</text>
</comment>